<dbReference type="HOGENOM" id="CLU_038076_0_0_1"/>
<gene>
    <name evidence="2" type="ORF">PAN0_004d2418</name>
</gene>
<feature type="compositionally biased region" description="Basic and acidic residues" evidence="1">
    <location>
        <begin position="30"/>
        <end position="41"/>
    </location>
</feature>
<organism evidence="2">
    <name type="scientific">Pseudozyma antarctica</name>
    <name type="common">Yeast</name>
    <name type="synonym">Candida antarctica</name>
    <dbReference type="NCBI Taxonomy" id="84753"/>
    <lineage>
        <taxon>Eukaryota</taxon>
        <taxon>Fungi</taxon>
        <taxon>Dikarya</taxon>
        <taxon>Basidiomycota</taxon>
        <taxon>Ustilaginomycotina</taxon>
        <taxon>Ustilaginomycetes</taxon>
        <taxon>Ustilaginales</taxon>
        <taxon>Ustilaginaceae</taxon>
        <taxon>Moesziomyces</taxon>
    </lineage>
</organism>
<feature type="compositionally biased region" description="Basic and acidic residues" evidence="1">
    <location>
        <begin position="476"/>
        <end position="511"/>
    </location>
</feature>
<evidence type="ECO:0000313" key="3">
    <source>
        <dbReference type="Proteomes" id="UP000053758"/>
    </source>
</evidence>
<protein>
    <submittedName>
        <fullName evidence="2">Uncharacterized protein</fullName>
    </submittedName>
</protein>
<feature type="compositionally biased region" description="Basic residues" evidence="1">
    <location>
        <begin position="10"/>
        <end position="20"/>
    </location>
</feature>
<name>A0A081CC12_PSEA2</name>
<dbReference type="RefSeq" id="XP_014657848.1">
    <property type="nucleotide sequence ID" value="XM_014802362.1"/>
</dbReference>
<reference evidence="2" key="1">
    <citation type="submission" date="2014-07" db="EMBL/GenBank/DDBJ databases">
        <title>Draft genome sequence of the yeast Pseudozyma antarctica JCM 10317 known as a producer of lipase B which used in a wide range of industrial applications.</title>
        <authorList>
            <person name="Morita T."/>
            <person name="Saika A."/>
            <person name="Koike H."/>
        </authorList>
    </citation>
    <scope>NUCLEOTIDE SEQUENCE</scope>
    <source>
        <strain evidence="2">JCM 10317</strain>
    </source>
</reference>
<feature type="compositionally biased region" description="Basic and acidic residues" evidence="1">
    <location>
        <begin position="437"/>
        <end position="447"/>
    </location>
</feature>
<feature type="compositionally biased region" description="Basic and acidic residues" evidence="1">
    <location>
        <begin position="456"/>
        <end position="465"/>
    </location>
</feature>
<dbReference type="GeneID" id="26303278"/>
<evidence type="ECO:0000313" key="2">
    <source>
        <dbReference type="EMBL" id="GAK64208.1"/>
    </source>
</evidence>
<feature type="region of interest" description="Disordered" evidence="1">
    <location>
        <begin position="373"/>
        <end position="423"/>
    </location>
</feature>
<evidence type="ECO:0000256" key="1">
    <source>
        <dbReference type="SAM" id="MobiDB-lite"/>
    </source>
</evidence>
<dbReference type="EMBL" id="DF830071">
    <property type="protein sequence ID" value="GAK64208.1"/>
    <property type="molecule type" value="Genomic_DNA"/>
</dbReference>
<keyword evidence="3" id="KW-1185">Reference proteome</keyword>
<dbReference type="Proteomes" id="UP000053758">
    <property type="component" value="Unassembled WGS sequence"/>
</dbReference>
<dbReference type="AlphaFoldDB" id="A0A081CC12"/>
<sequence>MPIPPSQHARGGRQKPKVGARQRLMSTAEDPGKKKAAKEDPSPLQQRCGGSGQKRLRAAPHVTNLPPDATAYSDSKRGGPSSVLTFQYIVMLTRTGIRLSTRALAPMGASRLAARLGVPAVARVAPATRSLSISVVRANEDTFRRGKAPFEEAHSIEFINYLLDQPVETTHEALVERLTDDEIALLPFVITNRRWGPLRDPFTLPRRLEVDQSEEGDRPLKNAEFVYRTFKVNSMLHLKRLNTEIAAQVEVEGRHSAFSPVMLIDPQSRTLTVGLPAYVGIQAPYPAKDNVEQVKVQLREYRAESTSPEKKKGIANELRALVVPRGFTFPYIRFARFLNSLWESVRSLDQKQLFNKETRFDSRGYIVDASATDAAARSPVTRRSRNPDAAPRQKRNRSLADKLRADDRKLPEAGTFVAQDGDVHKPDADEALEEHVPFPKPAPEEMGMKTLPTAGDKLKADDPKLPEAGTFVAQDGDVHKPDANEALEEHVPFPKPTPEEMGVKKPTEPSS</sequence>
<feature type="region of interest" description="Disordered" evidence="1">
    <location>
        <begin position="1"/>
        <end position="78"/>
    </location>
</feature>
<proteinExistence type="predicted"/>
<feature type="region of interest" description="Disordered" evidence="1">
    <location>
        <begin position="437"/>
        <end position="511"/>
    </location>
</feature>
<accession>A0A081CC12</accession>
<feature type="compositionally biased region" description="Basic and acidic residues" evidence="1">
    <location>
        <begin position="398"/>
        <end position="411"/>
    </location>
</feature>